<reference evidence="3" key="1">
    <citation type="submission" date="2006-12" db="EMBL/GenBank/DDBJ databases">
        <title>Complete sequence of chromosome 1 of Verminephrobacter eiseniae EF01-2.</title>
        <authorList>
            <person name="Copeland A."/>
            <person name="Lucas S."/>
            <person name="Lapidus A."/>
            <person name="Barry K."/>
            <person name="Detter J.C."/>
            <person name="Glavina del Rio T."/>
            <person name="Dalin E."/>
            <person name="Tice H."/>
            <person name="Pitluck S."/>
            <person name="Chertkov O."/>
            <person name="Brettin T."/>
            <person name="Bruce D."/>
            <person name="Han C."/>
            <person name="Tapia R."/>
            <person name="Gilna P."/>
            <person name="Schmutz J."/>
            <person name="Larimer F."/>
            <person name="Land M."/>
            <person name="Hauser L."/>
            <person name="Kyrpides N."/>
            <person name="Kim E."/>
            <person name="Stahl D."/>
            <person name="Richardson P."/>
        </authorList>
    </citation>
    <scope>NUCLEOTIDE SEQUENCE [LARGE SCALE GENOMIC DNA]</scope>
    <source>
        <strain evidence="3">EF01-2</strain>
    </source>
</reference>
<sequence length="180" mass="20868">MHAESWRQTYRGVLTDEYLDQRLDADRLNDWQRRLNEPPAGQYVVVLETDDAGRPDDLMGFACAYGAYDVQAGTLLENLHTHPEKKQRGTGRLLLGQIARWSLQHYPDNALHLWVVAPNQSAISFYRHMRAVEDAQAVWHAPDGSRIPELRYIWRDPSLLLTEPLSRCRCPWRQGMHHAD</sequence>
<keyword evidence="2" id="KW-0808">Transferase</keyword>
<dbReference type="AlphaFoldDB" id="A1WJ71"/>
<dbReference type="eggNOG" id="COG0456">
    <property type="taxonomic scope" value="Bacteria"/>
</dbReference>
<dbReference type="GO" id="GO:0016747">
    <property type="term" value="F:acyltransferase activity, transferring groups other than amino-acyl groups"/>
    <property type="evidence" value="ECO:0007669"/>
    <property type="project" value="InterPro"/>
</dbReference>
<keyword evidence="3" id="KW-1185">Reference proteome</keyword>
<dbReference type="InterPro" id="IPR016181">
    <property type="entry name" value="Acyl_CoA_acyltransferase"/>
</dbReference>
<organism evidence="2 3">
    <name type="scientific">Verminephrobacter eiseniae (strain EF01-2)</name>
    <dbReference type="NCBI Taxonomy" id="391735"/>
    <lineage>
        <taxon>Bacteria</taxon>
        <taxon>Pseudomonadati</taxon>
        <taxon>Pseudomonadota</taxon>
        <taxon>Betaproteobacteria</taxon>
        <taxon>Burkholderiales</taxon>
        <taxon>Comamonadaceae</taxon>
        <taxon>Verminephrobacter</taxon>
    </lineage>
</organism>
<dbReference type="Proteomes" id="UP000000374">
    <property type="component" value="Chromosome"/>
</dbReference>
<feature type="domain" description="N-acetyltransferase" evidence="1">
    <location>
        <begin position="1"/>
        <end position="166"/>
    </location>
</feature>
<evidence type="ECO:0000313" key="2">
    <source>
        <dbReference type="EMBL" id="ABM57678.1"/>
    </source>
</evidence>
<dbReference type="EMBL" id="CP000542">
    <property type="protein sequence ID" value="ABM57678.1"/>
    <property type="molecule type" value="Genomic_DNA"/>
</dbReference>
<proteinExistence type="predicted"/>
<gene>
    <name evidence="2" type="ordered locus">Veis_1925</name>
</gene>
<dbReference type="KEGG" id="vei:Veis_1925"/>
<accession>A1WJ71</accession>
<protein>
    <submittedName>
        <fullName evidence="2">Putative acetyltransferase</fullName>
    </submittedName>
</protein>
<name>A1WJ71_VEREI</name>
<dbReference type="SUPFAM" id="SSF55729">
    <property type="entry name" value="Acyl-CoA N-acyltransferases (Nat)"/>
    <property type="match status" value="1"/>
</dbReference>
<dbReference type="PROSITE" id="PS51186">
    <property type="entry name" value="GNAT"/>
    <property type="match status" value="1"/>
</dbReference>
<evidence type="ECO:0000259" key="1">
    <source>
        <dbReference type="PROSITE" id="PS51186"/>
    </source>
</evidence>
<dbReference type="STRING" id="391735.Veis_1925"/>
<dbReference type="InterPro" id="IPR000182">
    <property type="entry name" value="GNAT_dom"/>
</dbReference>
<dbReference type="Pfam" id="PF00583">
    <property type="entry name" value="Acetyltransf_1"/>
    <property type="match status" value="1"/>
</dbReference>
<evidence type="ECO:0000313" key="3">
    <source>
        <dbReference type="Proteomes" id="UP000000374"/>
    </source>
</evidence>
<dbReference type="Gene3D" id="3.40.630.30">
    <property type="match status" value="1"/>
</dbReference>
<dbReference type="HOGENOM" id="CLU_013985_18_2_4"/>